<feature type="coiled-coil region" evidence="1">
    <location>
        <begin position="528"/>
        <end position="597"/>
    </location>
</feature>
<dbReference type="EMBL" id="CP019650">
    <property type="protein sequence ID" value="AQQ66881.1"/>
    <property type="molecule type" value="Genomic_DNA"/>
</dbReference>
<dbReference type="SUPFAM" id="SSF48452">
    <property type="entry name" value="TPR-like"/>
    <property type="match status" value="2"/>
</dbReference>
<feature type="compositionally biased region" description="Acidic residues" evidence="2">
    <location>
        <begin position="686"/>
        <end position="699"/>
    </location>
</feature>
<dbReference type="AlphaFoldDB" id="A0A1Q2M2E8"/>
<evidence type="ECO:0000313" key="4">
    <source>
        <dbReference type="EMBL" id="AQQ66881.1"/>
    </source>
</evidence>
<feature type="compositionally biased region" description="Basic and acidic residues" evidence="2">
    <location>
        <begin position="632"/>
        <end position="643"/>
    </location>
</feature>
<dbReference type="KEGG" id="maga:Mag101_03930"/>
<reference evidence="4" key="1">
    <citation type="submission" date="2017-02" db="EMBL/GenBank/DDBJ databases">
        <title>Genome of Microbulbifer agarilyticus GP101.</title>
        <authorList>
            <person name="Jung J."/>
            <person name="Bae S.S."/>
            <person name="Baek K."/>
        </authorList>
    </citation>
    <scope>NUCLEOTIDE SEQUENCE [LARGE SCALE GENOMIC DNA]</scope>
    <source>
        <strain evidence="4">GP101</strain>
    </source>
</reference>
<dbReference type="Proteomes" id="UP000188219">
    <property type="component" value="Chromosome"/>
</dbReference>
<evidence type="ECO:0000313" key="5">
    <source>
        <dbReference type="Proteomes" id="UP000188219"/>
    </source>
</evidence>
<keyword evidence="5" id="KW-1185">Reference proteome</keyword>
<sequence length="699" mass="79578">MITRLASVIAGAALTALCAAPAQAKAPVDPSALHTDQLRDLFFGEALFQAHQDQYFDAITGLDTELDQFRLLDDPELDPFSLHFGQAAFAVGDLELSYRMHREAGRAMEQVLKGDVPQPIKNEAAYRLAKIHYHKQQFANALHALELIEGRVPERVRAEELFLRARVYMQLGRFEEAIALLKGLKGEKSLAGFVEYNLGIALLKAGETEKGVLELDSLGRNAGSSDTMRALQDKTNLLLGFQLMESQKYERARTYFDRVQLSGPFSNQALLGAGWVEANAGRYDRALVPWQLLTQRKPTNASVQEAMLAVPYSYGKLEVHSTAAVNYGQALDLFGNQVDVLTQSINSIREGKLLEALRRKEASQVKNWVVELRNLPDAPETHYLLELMASNDYQEFLRNYQDLNDLKERNEDWLQSLDAFDEVIALRRSYYEPILPSLDVQFRQIDARIKMRMEQRQRLAARIDNLLVNRRPELLAKSDETESRLVLQQIREILDYNPTLKSEETEARIARLEGVLKFRLSREFDHRLTEAFKRLQELDEVIATLQETYQRYVRSRQAATHSYEGYSDQITSLRAGLKRAQKRIDQLMARQGRMLEQLAINELDQRRAQLESYQIKARFALADSYDRANELQEQRADARKVEEYQQQAEQMKQEAPATPISADADGEALPVDNPPELQAPQSQSEAMDEVEEVDGAGDE</sequence>
<evidence type="ECO:0000256" key="1">
    <source>
        <dbReference type="SAM" id="Coils"/>
    </source>
</evidence>
<feature type="signal peptide" evidence="3">
    <location>
        <begin position="1"/>
        <end position="24"/>
    </location>
</feature>
<evidence type="ECO:0000256" key="3">
    <source>
        <dbReference type="SAM" id="SignalP"/>
    </source>
</evidence>
<name>A0A1Q2M2E8_9GAMM</name>
<dbReference type="STRING" id="260552.Mag101_03930"/>
<dbReference type="OrthoDB" id="6072288at2"/>
<dbReference type="RefSeq" id="WP_077401084.1">
    <property type="nucleotide sequence ID" value="NZ_CP019650.1"/>
</dbReference>
<feature type="region of interest" description="Disordered" evidence="2">
    <location>
        <begin position="632"/>
        <end position="699"/>
    </location>
</feature>
<dbReference type="eggNOG" id="COG0457">
    <property type="taxonomic scope" value="Bacteria"/>
</dbReference>
<feature type="chain" id="PRO_5012433499" evidence="3">
    <location>
        <begin position="25"/>
        <end position="699"/>
    </location>
</feature>
<dbReference type="InterPro" id="IPR011990">
    <property type="entry name" value="TPR-like_helical_dom_sf"/>
</dbReference>
<dbReference type="Pfam" id="PF13432">
    <property type="entry name" value="TPR_16"/>
    <property type="match status" value="1"/>
</dbReference>
<dbReference type="Gene3D" id="1.25.40.10">
    <property type="entry name" value="Tetratricopeptide repeat domain"/>
    <property type="match status" value="2"/>
</dbReference>
<protein>
    <submittedName>
        <fullName evidence="4">Uncharacterized protein</fullName>
    </submittedName>
</protein>
<organism evidence="4 5">
    <name type="scientific">Microbulbifer agarilyticus</name>
    <dbReference type="NCBI Taxonomy" id="260552"/>
    <lineage>
        <taxon>Bacteria</taxon>
        <taxon>Pseudomonadati</taxon>
        <taxon>Pseudomonadota</taxon>
        <taxon>Gammaproteobacteria</taxon>
        <taxon>Cellvibrionales</taxon>
        <taxon>Microbulbiferaceae</taxon>
        <taxon>Microbulbifer</taxon>
    </lineage>
</organism>
<keyword evidence="1" id="KW-0175">Coiled coil</keyword>
<keyword evidence="3" id="KW-0732">Signal</keyword>
<proteinExistence type="predicted"/>
<accession>A0A1Q2M2E8</accession>
<gene>
    <name evidence="4" type="ORF">Mag101_03930</name>
</gene>
<evidence type="ECO:0000256" key="2">
    <source>
        <dbReference type="SAM" id="MobiDB-lite"/>
    </source>
</evidence>